<dbReference type="RefSeq" id="WP_046336548.1">
    <property type="nucleotide sequence ID" value="NZ_CAWMEF010000001.1"/>
</dbReference>
<dbReference type="AlphaFoldDB" id="A0A0B6X5G1"/>
<evidence type="ECO:0008006" key="3">
    <source>
        <dbReference type="Google" id="ProtNLM"/>
    </source>
</evidence>
<evidence type="ECO:0000313" key="2">
    <source>
        <dbReference type="Proteomes" id="UP000032930"/>
    </source>
</evidence>
<evidence type="ECO:0000313" key="1">
    <source>
        <dbReference type="EMBL" id="CDM89107.1"/>
    </source>
</evidence>
<proteinExistence type="predicted"/>
<dbReference type="Proteomes" id="UP000032930">
    <property type="component" value="Chromosome"/>
</dbReference>
<organism evidence="1 2">
    <name type="scientific">Xenorhabdus bovienii</name>
    <name type="common">Xenorhabdus nematophila subsp. bovienii</name>
    <dbReference type="NCBI Taxonomy" id="40576"/>
    <lineage>
        <taxon>Bacteria</taxon>
        <taxon>Pseudomonadati</taxon>
        <taxon>Pseudomonadota</taxon>
        <taxon>Gammaproteobacteria</taxon>
        <taxon>Enterobacterales</taxon>
        <taxon>Morganellaceae</taxon>
        <taxon>Xenorhabdus</taxon>
    </lineage>
</organism>
<name>A0A0B6X5G1_XENBV</name>
<sequence>MIKINQSELLVAILNEAARQNSGIEIEGHQFNEITKAADLICAVLEGKAIEQQMIPWVNVQDRMPVDDDGYSPPCLVYVSCGSLSGGGYDHWDTNINQWSVHENDEVTHWCYMTDIPAPVTKEKQP</sequence>
<reference evidence="1 2" key="1">
    <citation type="submission" date="2014-02" db="EMBL/GenBank/DDBJ databases">
        <authorList>
            <person name="Genoscope - CEA"/>
        </authorList>
    </citation>
    <scope>NUCLEOTIDE SEQUENCE [LARGE SCALE GENOMIC DNA]</scope>
    <source>
        <strain evidence="1 2">CS03</strain>
    </source>
</reference>
<dbReference type="KEGG" id="xbv:XBW1_1750"/>
<gene>
    <name evidence="1" type="ORF">XBW1_1750</name>
</gene>
<accession>A0A0B6X5G1</accession>
<protein>
    <recommendedName>
        <fullName evidence="3">DUF551 domain-containing protein</fullName>
    </recommendedName>
</protein>
<dbReference type="EMBL" id="FO818637">
    <property type="protein sequence ID" value="CDM89107.1"/>
    <property type="molecule type" value="Genomic_DNA"/>
</dbReference>